<evidence type="ECO:0000313" key="5">
    <source>
        <dbReference type="EMBL" id="NDO69743.1"/>
    </source>
</evidence>
<dbReference type="InterPro" id="IPR011010">
    <property type="entry name" value="DNA_brk_join_enz"/>
</dbReference>
<dbReference type="PROSITE" id="PS51900">
    <property type="entry name" value="CB"/>
    <property type="match status" value="1"/>
</dbReference>
<evidence type="ECO:0000256" key="1">
    <source>
        <dbReference type="ARBA" id="ARBA00008857"/>
    </source>
</evidence>
<comment type="similarity">
    <text evidence="1">Belongs to the 'phage' integrase family.</text>
</comment>
<feature type="domain" description="Core-binding (CB)" evidence="4">
    <location>
        <begin position="19"/>
        <end position="108"/>
    </location>
</feature>
<evidence type="ECO:0000256" key="3">
    <source>
        <dbReference type="PROSITE-ProRule" id="PRU01248"/>
    </source>
</evidence>
<dbReference type="InterPro" id="IPR004107">
    <property type="entry name" value="Integrase_SAM-like_N"/>
</dbReference>
<dbReference type="GO" id="GO:0003677">
    <property type="term" value="F:DNA binding"/>
    <property type="evidence" value="ECO:0007669"/>
    <property type="project" value="UniProtKB-UniRule"/>
</dbReference>
<name>A0A9X5H736_9FIRM</name>
<dbReference type="GO" id="GO:0015074">
    <property type="term" value="P:DNA integration"/>
    <property type="evidence" value="ECO:0007669"/>
    <property type="project" value="InterPro"/>
</dbReference>
<reference evidence="5 6" key="1">
    <citation type="submission" date="2019-07" db="EMBL/GenBank/DDBJ databases">
        <title>Draft genome sequences of 15 bacterial species constituting the stable defined intestinal microbiota of the GM15 gnotobiotic mouse model.</title>
        <authorList>
            <person name="Elie C."/>
            <person name="Mathieu A."/>
            <person name="Saliou A."/>
            <person name="Darnaud M."/>
            <person name="Leulier F."/>
            <person name="Tamellini A."/>
        </authorList>
    </citation>
    <scope>NUCLEOTIDE SEQUENCE [LARGE SCALE GENOMIC DNA]</scope>
    <source>
        <strain evidence="6">ASF 502</strain>
    </source>
</reference>
<sequence>MTVSRRCQMSKKDTALFWDTAHRYLDHYLKVIRQVSRHTIDSYRDCLNSFINYLDEVGHVSRKTISFHNFEKETLKRYQSWMVTERSLAPKTCNLRMTAIRALLEYAAQEYLWIMPFYTDAW</sequence>
<keyword evidence="2 3" id="KW-0238">DNA-binding</keyword>
<proteinExistence type="inferred from homology"/>
<accession>A0A9X5H736</accession>
<dbReference type="InterPro" id="IPR044068">
    <property type="entry name" value="CB"/>
</dbReference>
<protein>
    <recommendedName>
        <fullName evidence="4">Core-binding (CB) domain-containing protein</fullName>
    </recommendedName>
</protein>
<evidence type="ECO:0000259" key="4">
    <source>
        <dbReference type="PROSITE" id="PS51900"/>
    </source>
</evidence>
<dbReference type="Proteomes" id="UP000474104">
    <property type="component" value="Unassembled WGS sequence"/>
</dbReference>
<evidence type="ECO:0000256" key="2">
    <source>
        <dbReference type="ARBA" id="ARBA00023125"/>
    </source>
</evidence>
<dbReference type="Gene3D" id="1.10.150.130">
    <property type="match status" value="1"/>
</dbReference>
<organism evidence="5 6">
    <name type="scientific">Schaedlerella arabinosiphila</name>
    <dbReference type="NCBI Taxonomy" id="2044587"/>
    <lineage>
        <taxon>Bacteria</taxon>
        <taxon>Bacillati</taxon>
        <taxon>Bacillota</taxon>
        <taxon>Clostridia</taxon>
        <taxon>Lachnospirales</taxon>
        <taxon>Lachnospiraceae</taxon>
        <taxon>Schaedlerella</taxon>
    </lineage>
</organism>
<gene>
    <name evidence="5" type="ORF">FMM80_14065</name>
</gene>
<dbReference type="InterPro" id="IPR010998">
    <property type="entry name" value="Integrase_recombinase_N"/>
</dbReference>
<dbReference type="EMBL" id="VIRB01000083">
    <property type="protein sequence ID" value="NDO69743.1"/>
    <property type="molecule type" value="Genomic_DNA"/>
</dbReference>
<dbReference type="AlphaFoldDB" id="A0A9X5H736"/>
<dbReference type="SUPFAM" id="SSF56349">
    <property type="entry name" value="DNA breaking-rejoining enzymes"/>
    <property type="match status" value="1"/>
</dbReference>
<comment type="caution">
    <text evidence="5">The sequence shown here is derived from an EMBL/GenBank/DDBJ whole genome shotgun (WGS) entry which is preliminary data.</text>
</comment>
<evidence type="ECO:0000313" key="6">
    <source>
        <dbReference type="Proteomes" id="UP000474104"/>
    </source>
</evidence>
<dbReference type="Pfam" id="PF02899">
    <property type="entry name" value="Phage_int_SAM_1"/>
    <property type="match status" value="1"/>
</dbReference>